<dbReference type="PANTHER" id="PTHR42938:SF47">
    <property type="entry name" value="HYDROXYPYRUVATE REDUCTASE"/>
    <property type="match status" value="1"/>
</dbReference>
<dbReference type="PANTHER" id="PTHR42938">
    <property type="entry name" value="FORMATE DEHYDROGENASE 1"/>
    <property type="match status" value="1"/>
</dbReference>
<evidence type="ECO:0000259" key="7">
    <source>
        <dbReference type="Pfam" id="PF02826"/>
    </source>
</evidence>
<dbReference type="RefSeq" id="WP_104438327.1">
    <property type="nucleotide sequence ID" value="NZ_PTJA01000010.1"/>
</dbReference>
<dbReference type="CDD" id="cd12174">
    <property type="entry name" value="PGDH_like_3"/>
    <property type="match status" value="1"/>
</dbReference>
<dbReference type="InterPro" id="IPR006139">
    <property type="entry name" value="D-isomer_2_OHA_DH_cat_dom"/>
</dbReference>
<evidence type="ECO:0000256" key="5">
    <source>
        <dbReference type="RuleBase" id="RU003719"/>
    </source>
</evidence>
<dbReference type="InterPro" id="IPR006140">
    <property type="entry name" value="D-isomer_DH_NAD-bd"/>
</dbReference>
<dbReference type="OrthoDB" id="9777288at2"/>
<dbReference type="SUPFAM" id="SSF55021">
    <property type="entry name" value="ACT-like"/>
    <property type="match status" value="1"/>
</dbReference>
<dbReference type="SUPFAM" id="SSF51735">
    <property type="entry name" value="NAD(P)-binding Rossmann-fold domains"/>
    <property type="match status" value="1"/>
</dbReference>
<evidence type="ECO:0000259" key="6">
    <source>
        <dbReference type="Pfam" id="PF00389"/>
    </source>
</evidence>
<dbReference type="GO" id="GO:0016616">
    <property type="term" value="F:oxidoreductase activity, acting on the CH-OH group of donors, NAD or NADP as acceptor"/>
    <property type="evidence" value="ECO:0007669"/>
    <property type="project" value="InterPro"/>
</dbReference>
<evidence type="ECO:0000256" key="2">
    <source>
        <dbReference type="ARBA" id="ARBA00023002"/>
    </source>
</evidence>
<comment type="pathway">
    <text evidence="4">Amino-acid biosynthesis.</text>
</comment>
<evidence type="ECO:0000313" key="9">
    <source>
        <dbReference type="Proteomes" id="UP000237749"/>
    </source>
</evidence>
<feature type="domain" description="D-isomer specific 2-hydroxyacid dehydrogenase catalytic" evidence="6">
    <location>
        <begin position="19"/>
        <end position="304"/>
    </location>
</feature>
<dbReference type="InterPro" id="IPR029752">
    <property type="entry name" value="D-isomer_DH_CS1"/>
</dbReference>
<accession>A0A2S6HPK4</accession>
<dbReference type="InterPro" id="IPR045865">
    <property type="entry name" value="ACT-like_dom_sf"/>
</dbReference>
<dbReference type="GO" id="GO:0051287">
    <property type="term" value="F:NAD binding"/>
    <property type="evidence" value="ECO:0007669"/>
    <property type="project" value="InterPro"/>
</dbReference>
<dbReference type="InterPro" id="IPR036291">
    <property type="entry name" value="NAD(P)-bd_dom_sf"/>
</dbReference>
<keyword evidence="3" id="KW-0520">NAD</keyword>
<dbReference type="Pfam" id="PF02826">
    <property type="entry name" value="2-Hacid_dh_C"/>
    <property type="match status" value="1"/>
</dbReference>
<name>A0A2S6HPK4_9FIRM</name>
<dbReference type="Gene3D" id="3.40.50.720">
    <property type="entry name" value="NAD(P)-binding Rossmann-like Domain"/>
    <property type="match status" value="2"/>
</dbReference>
<sequence>MKKIHCLNAISTYGTALLTEEYELTNQMEGADGVLVRSASMHEMALPDGLLAIARAGAGVNNIPLEACAAEGIVVFNTPGANANGVKELVIAGLMLASRDIEGGIRWCKENQEDENISKSAEKAKSAFAGCEIRGKKLGVIGLGAIGAEVANACSSLGMDVYGYDPFISVNAAWRLSRNVKHITAVETIYKECDYITLHVPLVDATKGMINKAAFDNMKYGAVVLNFARDILVNEADMAEALKSGKIKKYVTDFPNPTSVHMEGAIVIPHLGASTEESEDNCAKMAVEEIMDYIDNGNIRNSVNFPACDMGICNAASRIAVLHLNIPNMIGQITGTLAAGNVNISDMTNKSREKYAYTLLDLENVPDAVSIQKLNAIKGVIRVRVIK</sequence>
<evidence type="ECO:0000256" key="3">
    <source>
        <dbReference type="ARBA" id="ARBA00023027"/>
    </source>
</evidence>
<evidence type="ECO:0000256" key="1">
    <source>
        <dbReference type="ARBA" id="ARBA00005854"/>
    </source>
</evidence>
<dbReference type="AlphaFoldDB" id="A0A2S6HPK4"/>
<dbReference type="Proteomes" id="UP000237749">
    <property type="component" value="Unassembled WGS sequence"/>
</dbReference>
<dbReference type="Pfam" id="PF00389">
    <property type="entry name" value="2-Hacid_dh"/>
    <property type="match status" value="1"/>
</dbReference>
<dbReference type="CDD" id="cd04901">
    <property type="entry name" value="ACT_3PGDH"/>
    <property type="match status" value="1"/>
</dbReference>
<dbReference type="SUPFAM" id="SSF52283">
    <property type="entry name" value="Formate/glycerate dehydrogenase catalytic domain-like"/>
    <property type="match status" value="1"/>
</dbReference>
<protein>
    <submittedName>
        <fullName evidence="8">D-3-phosphoglycerate dehydrogenase</fullName>
    </submittedName>
</protein>
<comment type="caution">
    <text evidence="8">The sequence shown here is derived from an EMBL/GenBank/DDBJ whole genome shotgun (WGS) entry which is preliminary data.</text>
</comment>
<keyword evidence="2 5" id="KW-0560">Oxidoreductase</keyword>
<organism evidence="8 9">
    <name type="scientific">Lacrimispora xylanisolvens</name>
    <dbReference type="NCBI Taxonomy" id="384636"/>
    <lineage>
        <taxon>Bacteria</taxon>
        <taxon>Bacillati</taxon>
        <taxon>Bacillota</taxon>
        <taxon>Clostridia</taxon>
        <taxon>Lachnospirales</taxon>
        <taxon>Lachnospiraceae</taxon>
        <taxon>Lacrimispora</taxon>
    </lineage>
</organism>
<gene>
    <name evidence="8" type="ORF">BXY41_110191</name>
</gene>
<evidence type="ECO:0000256" key="4">
    <source>
        <dbReference type="ARBA" id="ARBA00029440"/>
    </source>
</evidence>
<dbReference type="EMBL" id="PTJA01000010">
    <property type="protein sequence ID" value="PPK79465.1"/>
    <property type="molecule type" value="Genomic_DNA"/>
</dbReference>
<evidence type="ECO:0000313" key="8">
    <source>
        <dbReference type="EMBL" id="PPK79465.1"/>
    </source>
</evidence>
<dbReference type="PROSITE" id="PS00065">
    <property type="entry name" value="D_2_HYDROXYACID_DH_1"/>
    <property type="match status" value="1"/>
</dbReference>
<feature type="domain" description="D-isomer specific 2-hydroxyacid dehydrogenase NAD-binding" evidence="7">
    <location>
        <begin position="97"/>
        <end position="272"/>
    </location>
</feature>
<keyword evidence="9" id="KW-1185">Reference proteome</keyword>
<dbReference type="Gene3D" id="3.30.70.260">
    <property type="match status" value="1"/>
</dbReference>
<reference evidence="8 9" key="1">
    <citation type="submission" date="2018-02" db="EMBL/GenBank/DDBJ databases">
        <title>Genomic Encyclopedia of Archaeal and Bacterial Type Strains, Phase II (KMG-II): from individual species to whole genera.</title>
        <authorList>
            <person name="Goeker M."/>
        </authorList>
    </citation>
    <scope>NUCLEOTIDE SEQUENCE [LARGE SCALE GENOMIC DNA]</scope>
    <source>
        <strain evidence="8 9">DSM 3808</strain>
    </source>
</reference>
<comment type="similarity">
    <text evidence="1 5">Belongs to the D-isomer specific 2-hydroxyacid dehydrogenase family.</text>
</comment>
<proteinExistence type="inferred from homology"/>